<evidence type="ECO:0000313" key="2">
    <source>
        <dbReference type="EMBL" id="HGY55659.1"/>
    </source>
</evidence>
<dbReference type="InterPro" id="IPR011964">
    <property type="entry name" value="YVTN_b-propeller_repeat"/>
</dbReference>
<keyword evidence="1" id="KW-0732">Signal</keyword>
<dbReference type="Gene3D" id="2.130.10.10">
    <property type="entry name" value="YVTN repeat-like/Quinoprotein amine dehydrogenase"/>
    <property type="match status" value="1"/>
</dbReference>
<dbReference type="InterPro" id="IPR011045">
    <property type="entry name" value="N2O_reductase_N"/>
</dbReference>
<reference evidence="2" key="1">
    <citation type="journal article" date="2020" name="mSystems">
        <title>Genome- and Community-Level Interaction Insights into Carbon Utilization and Element Cycling Functions of Hydrothermarchaeota in Hydrothermal Sediment.</title>
        <authorList>
            <person name="Zhou Z."/>
            <person name="Liu Y."/>
            <person name="Xu W."/>
            <person name="Pan J."/>
            <person name="Luo Z.H."/>
            <person name="Li M."/>
        </authorList>
    </citation>
    <scope>NUCLEOTIDE SEQUENCE [LARGE SCALE GENOMIC DNA]</scope>
    <source>
        <strain evidence="2">HyVt-577</strain>
    </source>
</reference>
<evidence type="ECO:0000256" key="1">
    <source>
        <dbReference type="SAM" id="SignalP"/>
    </source>
</evidence>
<sequence length="355" mass="38330">MKTKLLITALVLFLMTLGCVKDPTGTEDSEKTPKLTGAFILNQGNFTAANASLSFYDPEADSLQNDIFKSINLRSLGDVAQSMTIIDSLGYIVVNNSHKIEVISLNTWKSKATINLPAGSSPRYLVPAGDGTAFVTNLYTASVAVIDLQSNQIEQSITVGDNPEELAVVNGKAYVANSGFGWNNTVSVIDVATRKVVKTITVGDYPLSVRVDAENDVHVLCSGRWPAWNDTTDKGTDGALFVIDSGSDAVVDSFVIKGHPTQLSLDGNKTGYFLNGQHVVKYSTETNEVTDPAFISGYFYGLEVDPLSKDIYLLDAKDYVQNGELFIYDAQGAQKINHTVGIIPGSVTFVYENVN</sequence>
<dbReference type="AlphaFoldDB" id="A0A7V4U2G6"/>
<protein>
    <submittedName>
        <fullName evidence="2">YncE family protein</fullName>
    </submittedName>
</protein>
<feature type="signal peptide" evidence="1">
    <location>
        <begin position="1"/>
        <end position="20"/>
    </location>
</feature>
<dbReference type="NCBIfam" id="TIGR02276">
    <property type="entry name" value="beta_rpt_yvtn"/>
    <property type="match status" value="1"/>
</dbReference>
<dbReference type="InterPro" id="IPR031815">
    <property type="entry name" value="DUF5074"/>
</dbReference>
<gene>
    <name evidence="2" type="ORF">ENK44_08165</name>
</gene>
<name>A0A7V4U2G6_CALAY</name>
<dbReference type="EMBL" id="DRQG01000077">
    <property type="protein sequence ID" value="HGY55659.1"/>
    <property type="molecule type" value="Genomic_DNA"/>
</dbReference>
<comment type="caution">
    <text evidence="2">The sequence shown here is derived from an EMBL/GenBank/DDBJ whole genome shotgun (WGS) entry which is preliminary data.</text>
</comment>
<dbReference type="SUPFAM" id="SSF50974">
    <property type="entry name" value="Nitrous oxide reductase, N-terminal domain"/>
    <property type="match status" value="1"/>
</dbReference>
<dbReference type="InterPro" id="IPR051200">
    <property type="entry name" value="Host-pathogen_enzymatic-act"/>
</dbReference>
<feature type="chain" id="PRO_5030785565" evidence="1">
    <location>
        <begin position="21"/>
        <end position="355"/>
    </location>
</feature>
<organism evidence="2">
    <name type="scientific">Caldithrix abyssi</name>
    <dbReference type="NCBI Taxonomy" id="187145"/>
    <lineage>
        <taxon>Bacteria</taxon>
        <taxon>Pseudomonadati</taxon>
        <taxon>Calditrichota</taxon>
        <taxon>Calditrichia</taxon>
        <taxon>Calditrichales</taxon>
        <taxon>Calditrichaceae</taxon>
        <taxon>Caldithrix</taxon>
    </lineage>
</organism>
<proteinExistence type="predicted"/>
<dbReference type="Proteomes" id="UP000885779">
    <property type="component" value="Unassembled WGS sequence"/>
</dbReference>
<dbReference type="PROSITE" id="PS51257">
    <property type="entry name" value="PROKAR_LIPOPROTEIN"/>
    <property type="match status" value="1"/>
</dbReference>
<dbReference type="Pfam" id="PF16819">
    <property type="entry name" value="DUF5074"/>
    <property type="match status" value="1"/>
</dbReference>
<dbReference type="PANTHER" id="PTHR47197:SF3">
    <property type="entry name" value="DIHYDRO-HEME D1 DEHYDROGENASE"/>
    <property type="match status" value="1"/>
</dbReference>
<accession>A0A7V4U2G6</accession>
<dbReference type="InterPro" id="IPR015943">
    <property type="entry name" value="WD40/YVTN_repeat-like_dom_sf"/>
</dbReference>
<dbReference type="PANTHER" id="PTHR47197">
    <property type="entry name" value="PROTEIN NIRF"/>
    <property type="match status" value="1"/>
</dbReference>